<evidence type="ECO:0000256" key="4">
    <source>
        <dbReference type="SAM" id="Coils"/>
    </source>
</evidence>
<evidence type="ECO:0000313" key="7">
    <source>
        <dbReference type="Proteomes" id="UP000614601"/>
    </source>
</evidence>
<feature type="compositionally biased region" description="Polar residues" evidence="5">
    <location>
        <begin position="180"/>
        <end position="193"/>
    </location>
</feature>
<dbReference type="OrthoDB" id="14717at2759"/>
<feature type="region of interest" description="Disordered" evidence="5">
    <location>
        <begin position="173"/>
        <end position="212"/>
    </location>
</feature>
<sequence>MGFSRGEFAIRKSPIVAYDLGGAPRIRDIWKIYYAEIFAVVYVVDSAAQSRMQENREVLRQLRGNRLLQGKPILFLLNKKDLPDAVEEMQFSDEMDLHNMAIENRTDIRVERVCAVKGIGRDIDPLITDGLCWLLDRLLSRYDQLNQAVEAAVQALKERQAQERLKRQHRLANFSRQEENQPGPSAAPSQTAPDSAETEAETAVEKGTNRPNGVIKSQILDVKNLMSIVPEEENGISQDPSLETYVVEDANSNRGIGQDTMSNHGVGQDTNSNRDKGQDRNSNRVTTQDTTSSHSTGQDTTKTKPSKHNVESKGHYNRSYVEDETITKNESRCKKNVGKEASLANNVAKETKMARREENEGQREVSHSRSTKSSSGRRTADKESQYVKPPKFGKTRVAPNGFTMSDRSQSTVTSVPFHLFEIGSDGTRKKADSPLRRLQSAHFGKDHVFFKAAPKPKLLVQNEPLSARSDVDRDGPSRSSISTSKLLNTKQENRSY</sequence>
<dbReference type="PANTHER" id="PTHR46090">
    <property type="entry name" value="ADP-RIBOSYLATION FACTOR-LIKE PROTEIN 13B"/>
    <property type="match status" value="1"/>
</dbReference>
<keyword evidence="1 3" id="KW-0547">Nucleotide-binding</keyword>
<dbReference type="GO" id="GO:0060170">
    <property type="term" value="C:ciliary membrane"/>
    <property type="evidence" value="ECO:0007669"/>
    <property type="project" value="TreeGrafter"/>
</dbReference>
<protein>
    <recommendedName>
        <fullName evidence="8">ADP-ribosylation factor-like protein 13B</fullName>
    </recommendedName>
</protein>
<comment type="caution">
    <text evidence="6">The sequence shown here is derived from an EMBL/GenBank/DDBJ whole genome shotgun (WGS) entry which is preliminary data.</text>
</comment>
<dbReference type="InterPro" id="IPR006689">
    <property type="entry name" value="Small_GTPase_ARF/SAR"/>
</dbReference>
<keyword evidence="4" id="KW-0175">Coiled coil</keyword>
<name>A0A811JQE0_9BILA</name>
<reference evidence="6" key="1">
    <citation type="submission" date="2020-09" db="EMBL/GenBank/DDBJ databases">
        <authorList>
            <person name="Kikuchi T."/>
        </authorList>
    </citation>
    <scope>NUCLEOTIDE SEQUENCE</scope>
    <source>
        <strain evidence="6">SH1</strain>
    </source>
</reference>
<keyword evidence="2 3" id="KW-0342">GTP-binding</keyword>
<evidence type="ECO:0000313" key="6">
    <source>
        <dbReference type="EMBL" id="CAD5205499.1"/>
    </source>
</evidence>
<feature type="binding site" evidence="3">
    <location>
        <begin position="78"/>
        <end position="81"/>
    </location>
    <ligand>
        <name>GTP</name>
        <dbReference type="ChEBI" id="CHEBI:37565"/>
    </ligand>
</feature>
<feature type="region of interest" description="Disordered" evidence="5">
    <location>
        <begin position="460"/>
        <end position="496"/>
    </location>
</feature>
<dbReference type="GO" id="GO:1905515">
    <property type="term" value="P:non-motile cilium assembly"/>
    <property type="evidence" value="ECO:0007669"/>
    <property type="project" value="TreeGrafter"/>
</dbReference>
<dbReference type="PROSITE" id="PS51417">
    <property type="entry name" value="ARF"/>
    <property type="match status" value="1"/>
</dbReference>
<dbReference type="EMBL" id="CAJFCW020000001">
    <property type="protein sequence ID" value="CAG9077710.1"/>
    <property type="molecule type" value="Genomic_DNA"/>
</dbReference>
<feature type="compositionally biased region" description="Basic and acidic residues" evidence="5">
    <location>
        <begin position="272"/>
        <end position="282"/>
    </location>
</feature>
<feature type="binding site" evidence="3">
    <location>
        <position position="22"/>
    </location>
    <ligand>
        <name>GTP</name>
        <dbReference type="ChEBI" id="CHEBI:37565"/>
    </ligand>
</feature>
<evidence type="ECO:0000256" key="3">
    <source>
        <dbReference type="PIRSR" id="PIRSR606689-1"/>
    </source>
</evidence>
<dbReference type="Gene3D" id="3.40.50.300">
    <property type="entry name" value="P-loop containing nucleotide triphosphate hydrolases"/>
    <property type="match status" value="1"/>
</dbReference>
<dbReference type="PRINTS" id="PR00328">
    <property type="entry name" value="SAR1GTPBP"/>
</dbReference>
<organism evidence="6 7">
    <name type="scientific">Bursaphelenchus okinawaensis</name>
    <dbReference type="NCBI Taxonomy" id="465554"/>
    <lineage>
        <taxon>Eukaryota</taxon>
        <taxon>Metazoa</taxon>
        <taxon>Ecdysozoa</taxon>
        <taxon>Nematoda</taxon>
        <taxon>Chromadorea</taxon>
        <taxon>Rhabditida</taxon>
        <taxon>Tylenchina</taxon>
        <taxon>Tylenchomorpha</taxon>
        <taxon>Aphelenchoidea</taxon>
        <taxon>Aphelenchoididae</taxon>
        <taxon>Bursaphelenchus</taxon>
    </lineage>
</organism>
<accession>A0A811JQE0</accession>
<feature type="compositionally biased region" description="Basic and acidic residues" evidence="5">
    <location>
        <begin position="349"/>
        <end position="367"/>
    </location>
</feature>
<dbReference type="AlphaFoldDB" id="A0A811JQE0"/>
<dbReference type="GO" id="GO:0097500">
    <property type="term" value="P:receptor localization to non-motile cilium"/>
    <property type="evidence" value="ECO:0007669"/>
    <property type="project" value="TreeGrafter"/>
</dbReference>
<gene>
    <name evidence="6" type="ORF">BOKJ2_LOCUS183</name>
</gene>
<keyword evidence="7" id="KW-1185">Reference proteome</keyword>
<evidence type="ECO:0000256" key="5">
    <source>
        <dbReference type="SAM" id="MobiDB-lite"/>
    </source>
</evidence>
<evidence type="ECO:0000256" key="1">
    <source>
        <dbReference type="ARBA" id="ARBA00022741"/>
    </source>
</evidence>
<evidence type="ECO:0000256" key="2">
    <source>
        <dbReference type="ARBA" id="ARBA00023134"/>
    </source>
</evidence>
<proteinExistence type="predicted"/>
<feature type="region of interest" description="Disordered" evidence="5">
    <location>
        <begin position="253"/>
        <end position="410"/>
    </location>
</feature>
<feature type="compositionally biased region" description="Polar residues" evidence="5">
    <location>
        <begin position="477"/>
        <end position="490"/>
    </location>
</feature>
<feature type="compositionally biased region" description="Polar residues" evidence="5">
    <location>
        <begin position="283"/>
        <end position="300"/>
    </location>
</feature>
<feature type="compositionally biased region" description="Polar residues" evidence="5">
    <location>
        <begin position="253"/>
        <end position="271"/>
    </location>
</feature>
<dbReference type="EMBL" id="CAJFDH010000001">
    <property type="protein sequence ID" value="CAD5205499.1"/>
    <property type="molecule type" value="Genomic_DNA"/>
</dbReference>
<dbReference type="PANTHER" id="PTHR46090:SF2">
    <property type="entry name" value="ADP-RIBOSYLATION FACTOR-LIKE PROTEIN 13B"/>
    <property type="match status" value="1"/>
</dbReference>
<dbReference type="Proteomes" id="UP000614601">
    <property type="component" value="Unassembled WGS sequence"/>
</dbReference>
<dbReference type="GO" id="GO:0097730">
    <property type="term" value="C:non-motile cilium"/>
    <property type="evidence" value="ECO:0007669"/>
    <property type="project" value="TreeGrafter"/>
</dbReference>
<dbReference type="Proteomes" id="UP000783686">
    <property type="component" value="Unassembled WGS sequence"/>
</dbReference>
<dbReference type="GO" id="GO:0003924">
    <property type="term" value="F:GTPase activity"/>
    <property type="evidence" value="ECO:0007669"/>
    <property type="project" value="InterPro"/>
</dbReference>
<dbReference type="InterPro" id="IPR027417">
    <property type="entry name" value="P-loop_NTPase"/>
</dbReference>
<dbReference type="GO" id="GO:0005525">
    <property type="term" value="F:GTP binding"/>
    <property type="evidence" value="ECO:0007669"/>
    <property type="project" value="UniProtKB-KW"/>
</dbReference>
<dbReference type="InterPro" id="IPR051995">
    <property type="entry name" value="Ciliary_GTPase"/>
</dbReference>
<dbReference type="SUPFAM" id="SSF52540">
    <property type="entry name" value="P-loop containing nucleoside triphosphate hydrolases"/>
    <property type="match status" value="1"/>
</dbReference>
<dbReference type="Pfam" id="PF00025">
    <property type="entry name" value="Arf"/>
    <property type="match status" value="1"/>
</dbReference>
<feature type="coiled-coil region" evidence="4">
    <location>
        <begin position="135"/>
        <end position="166"/>
    </location>
</feature>
<evidence type="ECO:0008006" key="8">
    <source>
        <dbReference type="Google" id="ProtNLM"/>
    </source>
</evidence>